<dbReference type="GO" id="GO:0006310">
    <property type="term" value="P:DNA recombination"/>
    <property type="evidence" value="ECO:0007669"/>
    <property type="project" value="UniProtKB-KW"/>
</dbReference>
<dbReference type="Proteomes" id="UP000052943">
    <property type="component" value="Unassembled WGS sequence"/>
</dbReference>
<accession>A0A0W8BRS2</accession>
<dbReference type="EMBL" id="LNFO01006016">
    <property type="protein sequence ID" value="KUF74556.1"/>
    <property type="molecule type" value="Genomic_DNA"/>
</dbReference>
<dbReference type="Gene3D" id="1.10.443.10">
    <property type="entry name" value="Intergrase catalytic core"/>
    <property type="match status" value="1"/>
</dbReference>
<protein>
    <submittedName>
        <fullName evidence="2">Uncharacterized protein</fullName>
    </submittedName>
</protein>
<name>A0A0W8BRS2_PHYNI</name>
<evidence type="ECO:0000313" key="3">
    <source>
        <dbReference type="Proteomes" id="UP000052943"/>
    </source>
</evidence>
<dbReference type="InterPro" id="IPR013762">
    <property type="entry name" value="Integrase-like_cat_sf"/>
</dbReference>
<evidence type="ECO:0000313" key="2">
    <source>
        <dbReference type="EMBL" id="KUF74556.1"/>
    </source>
</evidence>
<keyword evidence="1" id="KW-0233">DNA recombination</keyword>
<dbReference type="SUPFAM" id="SSF56349">
    <property type="entry name" value="DNA breaking-rejoining enzymes"/>
    <property type="match status" value="1"/>
</dbReference>
<reference evidence="2 3" key="1">
    <citation type="submission" date="2015-11" db="EMBL/GenBank/DDBJ databases">
        <title>Genomes and virulence difference between two physiological races of Phytophthora nicotianae.</title>
        <authorList>
            <person name="Liu H."/>
            <person name="Ma X."/>
            <person name="Yu H."/>
            <person name="Fang D."/>
            <person name="Li Y."/>
            <person name="Wang X."/>
            <person name="Wang W."/>
            <person name="Dong Y."/>
            <person name="Xiao B."/>
        </authorList>
    </citation>
    <scope>NUCLEOTIDE SEQUENCE [LARGE SCALE GENOMIC DNA]</scope>
    <source>
        <strain evidence="3">race 0</strain>
    </source>
</reference>
<organism evidence="2 3">
    <name type="scientific">Phytophthora nicotianae</name>
    <name type="common">Potato buckeye rot agent</name>
    <name type="synonym">Phytophthora parasitica</name>
    <dbReference type="NCBI Taxonomy" id="4792"/>
    <lineage>
        <taxon>Eukaryota</taxon>
        <taxon>Sar</taxon>
        <taxon>Stramenopiles</taxon>
        <taxon>Oomycota</taxon>
        <taxon>Peronosporomycetes</taxon>
        <taxon>Peronosporales</taxon>
        <taxon>Peronosporaceae</taxon>
        <taxon>Phytophthora</taxon>
    </lineage>
</organism>
<sequence>MEGYDWVKLRSEVREIRENTVNPRSRTTYLNSYSRFLAWAAFNRQSYVSGGFIDTIGHVEDYTEQQLCAHVKQKLAQDRTTPPLDFDKLQAQDFVTWLMLAHPAKEMTFSHTYMVIAWNLMCRSSNAFGIRHSHMEWRGDALQIYFAHMKNDQGGDRPRDPRHIYANPLRPEICPILALGIFWACNDFDGTDLLFPGNNQYERFRKSLQRILTQQDVAAELCRQGLKATELGTHSMRKGAATFCSSGSTACPSSTAVHLRAGWSLGGVQNTYLRYEAAGDMHVGRTVAGLPTESSQFSILAPHFEDHEEWVKTGVKLMFPGIPERLEFVAEYCLASLVYHYTYLKATLSREHQLFETPLFQDTDLQHQLLNLAMEAMEANNLEFAQPEYPRTYHYCVR</sequence>
<dbReference type="GO" id="GO:0015074">
    <property type="term" value="P:DNA integration"/>
    <property type="evidence" value="ECO:0007669"/>
    <property type="project" value="InterPro"/>
</dbReference>
<gene>
    <name evidence="2" type="ORF">AM587_10006918</name>
</gene>
<dbReference type="InterPro" id="IPR011010">
    <property type="entry name" value="DNA_brk_join_enz"/>
</dbReference>
<proteinExistence type="predicted"/>
<dbReference type="AlphaFoldDB" id="A0A0W8BRS2"/>
<dbReference type="GO" id="GO:0003677">
    <property type="term" value="F:DNA binding"/>
    <property type="evidence" value="ECO:0007669"/>
    <property type="project" value="InterPro"/>
</dbReference>
<dbReference type="STRING" id="4790.A0A0W8BRS2"/>
<evidence type="ECO:0000256" key="1">
    <source>
        <dbReference type="ARBA" id="ARBA00023172"/>
    </source>
</evidence>
<comment type="caution">
    <text evidence="2">The sequence shown here is derived from an EMBL/GenBank/DDBJ whole genome shotgun (WGS) entry which is preliminary data.</text>
</comment>